<evidence type="ECO:0000259" key="17">
    <source>
        <dbReference type="Pfam" id="PF00694"/>
    </source>
</evidence>
<evidence type="ECO:0000256" key="15">
    <source>
        <dbReference type="ARBA" id="ARBA00031977"/>
    </source>
</evidence>
<dbReference type="Proteomes" id="UP000199673">
    <property type="component" value="Unassembled WGS sequence"/>
</dbReference>
<evidence type="ECO:0000256" key="5">
    <source>
        <dbReference type="ARBA" id="ARBA00019378"/>
    </source>
</evidence>
<evidence type="ECO:0000256" key="11">
    <source>
        <dbReference type="ARBA" id="ARBA00023239"/>
    </source>
</evidence>
<keyword evidence="9" id="KW-0408">Iron</keyword>
<dbReference type="GO" id="GO:0003994">
    <property type="term" value="F:aconitate hydratase activity"/>
    <property type="evidence" value="ECO:0007669"/>
    <property type="project" value="UniProtKB-EC"/>
</dbReference>
<evidence type="ECO:0000256" key="1">
    <source>
        <dbReference type="ARBA" id="ARBA00001966"/>
    </source>
</evidence>
<dbReference type="EMBL" id="FPBF01000003">
    <property type="protein sequence ID" value="SFT91708.1"/>
    <property type="molecule type" value="Genomic_DNA"/>
</dbReference>
<dbReference type="GO" id="GO:0046872">
    <property type="term" value="F:metal ion binding"/>
    <property type="evidence" value="ECO:0007669"/>
    <property type="project" value="UniProtKB-KW"/>
</dbReference>
<dbReference type="PROSITE" id="PS00450">
    <property type="entry name" value="ACONITASE_1"/>
    <property type="match status" value="1"/>
</dbReference>
<evidence type="ECO:0000256" key="6">
    <source>
        <dbReference type="ARBA" id="ARBA00022532"/>
    </source>
</evidence>
<dbReference type="InterPro" id="IPR006248">
    <property type="entry name" value="Aconitase_mito-like"/>
</dbReference>
<dbReference type="InterPro" id="IPR018136">
    <property type="entry name" value="Aconitase_4Fe-4S_BS"/>
</dbReference>
<comment type="cofactor">
    <cofactor evidence="1">
        <name>[4Fe-4S] cluster</name>
        <dbReference type="ChEBI" id="CHEBI:49883"/>
    </cofactor>
</comment>
<name>A0A1I7BWY6_9BACT</name>
<reference evidence="19" key="1">
    <citation type="submission" date="2016-10" db="EMBL/GenBank/DDBJ databases">
        <authorList>
            <person name="Varghese N."/>
            <person name="Submissions S."/>
        </authorList>
    </citation>
    <scope>NUCLEOTIDE SEQUENCE [LARGE SCALE GENOMIC DNA]</scope>
    <source>
        <strain evidence="19">DSM 23445</strain>
    </source>
</reference>
<evidence type="ECO:0000256" key="3">
    <source>
        <dbReference type="ARBA" id="ARBA00007185"/>
    </source>
</evidence>
<dbReference type="Pfam" id="PF00330">
    <property type="entry name" value="Aconitase"/>
    <property type="match status" value="1"/>
</dbReference>
<dbReference type="Gene3D" id="3.30.499.10">
    <property type="entry name" value="Aconitase, domain 3"/>
    <property type="match status" value="2"/>
</dbReference>
<keyword evidence="8" id="KW-0809">Transit peptide</keyword>
<keyword evidence="10" id="KW-0411">Iron-sulfur</keyword>
<dbReference type="PRINTS" id="PR00415">
    <property type="entry name" value="ACONITASE"/>
</dbReference>
<evidence type="ECO:0000256" key="7">
    <source>
        <dbReference type="ARBA" id="ARBA00022723"/>
    </source>
</evidence>
<dbReference type="InterPro" id="IPR015932">
    <property type="entry name" value="Aconitase_dom2"/>
</dbReference>
<evidence type="ECO:0000256" key="4">
    <source>
        <dbReference type="ARBA" id="ARBA00012926"/>
    </source>
</evidence>
<dbReference type="FunFam" id="3.20.19.10:FF:000002">
    <property type="entry name" value="Aconitate hydratase, mitochondrial"/>
    <property type="match status" value="1"/>
</dbReference>
<evidence type="ECO:0000256" key="2">
    <source>
        <dbReference type="ARBA" id="ARBA00004717"/>
    </source>
</evidence>
<comment type="catalytic activity">
    <reaction evidence="12">
        <text>citrate = D-threo-isocitrate</text>
        <dbReference type="Rhea" id="RHEA:10336"/>
        <dbReference type="ChEBI" id="CHEBI:15562"/>
        <dbReference type="ChEBI" id="CHEBI:16947"/>
        <dbReference type="EC" id="4.2.1.3"/>
    </reaction>
</comment>
<evidence type="ECO:0000259" key="16">
    <source>
        <dbReference type="Pfam" id="PF00330"/>
    </source>
</evidence>
<dbReference type="CDD" id="cd01584">
    <property type="entry name" value="AcnA_Mitochondrial"/>
    <property type="match status" value="1"/>
</dbReference>
<dbReference type="Pfam" id="PF00694">
    <property type="entry name" value="Aconitase_C"/>
    <property type="match status" value="1"/>
</dbReference>
<keyword evidence="6" id="KW-0816">Tricarboxylic acid cycle</keyword>
<dbReference type="InterPro" id="IPR001030">
    <property type="entry name" value="Acoase/IPM_deHydtase_lsu_aba"/>
</dbReference>
<feature type="domain" description="Aconitase/3-isopropylmalate dehydratase large subunit alpha/beta/alpha" evidence="16">
    <location>
        <begin position="34"/>
        <end position="477"/>
    </location>
</feature>
<dbReference type="InterPro" id="IPR015931">
    <property type="entry name" value="Acnase/IPM_dHydase_lsu_aba_1/3"/>
</dbReference>
<gene>
    <name evidence="18" type="ORF">SAMN04489724_2798</name>
</gene>
<dbReference type="InterPro" id="IPR015928">
    <property type="entry name" value="Aconitase/3IPM_dehydase_swvl"/>
</dbReference>
<dbReference type="NCBIfam" id="NF005558">
    <property type="entry name" value="PRK07229.1"/>
    <property type="match status" value="1"/>
</dbReference>
<dbReference type="OrthoDB" id="9764318at2"/>
<evidence type="ECO:0000256" key="8">
    <source>
        <dbReference type="ARBA" id="ARBA00022946"/>
    </source>
</evidence>
<proteinExistence type="inferred from homology"/>
<dbReference type="InterPro" id="IPR000573">
    <property type="entry name" value="AconitaseA/IPMdHydase_ssu_swvl"/>
</dbReference>
<dbReference type="NCBIfam" id="TIGR01340">
    <property type="entry name" value="aconitase_mito"/>
    <property type="match status" value="1"/>
</dbReference>
<dbReference type="PANTHER" id="PTHR43160">
    <property type="entry name" value="ACONITATE HYDRATASE B"/>
    <property type="match status" value="1"/>
</dbReference>
<dbReference type="SUPFAM" id="SSF52016">
    <property type="entry name" value="LeuD/IlvD-like"/>
    <property type="match status" value="1"/>
</dbReference>
<dbReference type="Gene3D" id="3.20.19.10">
    <property type="entry name" value="Aconitase, domain 4"/>
    <property type="match status" value="1"/>
</dbReference>
<dbReference type="PROSITE" id="PS01244">
    <property type="entry name" value="ACONITASE_2"/>
    <property type="match status" value="1"/>
</dbReference>
<dbReference type="AlphaFoldDB" id="A0A1I7BWY6"/>
<dbReference type="Gene3D" id="3.40.1060.10">
    <property type="entry name" value="Aconitase, Domain 2"/>
    <property type="match status" value="1"/>
</dbReference>
<dbReference type="SUPFAM" id="SSF53732">
    <property type="entry name" value="Aconitase iron-sulfur domain"/>
    <property type="match status" value="1"/>
</dbReference>
<evidence type="ECO:0000313" key="18">
    <source>
        <dbReference type="EMBL" id="SFT91708.1"/>
    </source>
</evidence>
<dbReference type="FunFam" id="3.40.1060.10:FF:000001">
    <property type="entry name" value="Aconitate hydratase, mitochondrial"/>
    <property type="match status" value="1"/>
</dbReference>
<dbReference type="InterPro" id="IPR036008">
    <property type="entry name" value="Aconitase_4Fe-4S_dom"/>
</dbReference>
<organism evidence="18 19">
    <name type="scientific">Algoriphagus locisalis</name>
    <dbReference type="NCBI Taxonomy" id="305507"/>
    <lineage>
        <taxon>Bacteria</taxon>
        <taxon>Pseudomonadati</taxon>
        <taxon>Bacteroidota</taxon>
        <taxon>Cytophagia</taxon>
        <taxon>Cytophagales</taxon>
        <taxon>Cyclobacteriaceae</taxon>
        <taxon>Algoriphagus</taxon>
    </lineage>
</organism>
<accession>A0A1I7BWY6</accession>
<dbReference type="PANTHER" id="PTHR43160:SF3">
    <property type="entry name" value="ACONITATE HYDRATASE, MITOCHONDRIAL"/>
    <property type="match status" value="1"/>
</dbReference>
<dbReference type="RefSeq" id="WP_091694157.1">
    <property type="nucleotide sequence ID" value="NZ_FPBF01000003.1"/>
</dbReference>
<dbReference type="GO" id="GO:0005829">
    <property type="term" value="C:cytosol"/>
    <property type="evidence" value="ECO:0007669"/>
    <property type="project" value="TreeGrafter"/>
</dbReference>
<keyword evidence="11" id="KW-0456">Lyase</keyword>
<feature type="domain" description="Aconitase A/isopropylmalate dehydratase small subunit swivel" evidence="17">
    <location>
        <begin position="558"/>
        <end position="685"/>
    </location>
</feature>
<keyword evidence="19" id="KW-1185">Reference proteome</keyword>
<dbReference type="FunFam" id="3.30.499.10:FF:000003">
    <property type="entry name" value="Aconitate hydratase, mitochondrial"/>
    <property type="match status" value="1"/>
</dbReference>
<evidence type="ECO:0000256" key="12">
    <source>
        <dbReference type="ARBA" id="ARBA00023501"/>
    </source>
</evidence>
<protein>
    <recommendedName>
        <fullName evidence="5">Aconitate hydratase A</fullName>
        <ecNumber evidence="4">4.2.1.3</ecNumber>
    </recommendedName>
    <alternativeName>
        <fullName evidence="13">Citrate hydro-lyase</fullName>
    </alternativeName>
    <alternativeName>
        <fullName evidence="15">Iron-responsive protein-like</fullName>
    </alternativeName>
    <alternativeName>
        <fullName evidence="14">RNA-binding protein</fullName>
    </alternativeName>
</protein>
<evidence type="ECO:0000256" key="13">
    <source>
        <dbReference type="ARBA" id="ARBA00029682"/>
    </source>
</evidence>
<dbReference type="GO" id="GO:0051539">
    <property type="term" value="F:4 iron, 4 sulfur cluster binding"/>
    <property type="evidence" value="ECO:0007669"/>
    <property type="project" value="InterPro"/>
</dbReference>
<dbReference type="EC" id="4.2.1.3" evidence="4"/>
<evidence type="ECO:0000256" key="10">
    <source>
        <dbReference type="ARBA" id="ARBA00023014"/>
    </source>
</evidence>
<comment type="similarity">
    <text evidence="3">Belongs to the aconitase/IPM isomerase family.</text>
</comment>
<evidence type="ECO:0000256" key="9">
    <source>
        <dbReference type="ARBA" id="ARBA00023004"/>
    </source>
</evidence>
<dbReference type="GO" id="GO:0006099">
    <property type="term" value="P:tricarboxylic acid cycle"/>
    <property type="evidence" value="ECO:0007669"/>
    <property type="project" value="UniProtKB-UniPathway"/>
</dbReference>
<keyword evidence="7" id="KW-0479">Metal-binding</keyword>
<dbReference type="STRING" id="305507.SAMN04489724_2798"/>
<dbReference type="UniPathway" id="UPA00223">
    <property type="reaction ID" value="UER00718"/>
</dbReference>
<evidence type="ECO:0000256" key="14">
    <source>
        <dbReference type="ARBA" id="ARBA00031081"/>
    </source>
</evidence>
<dbReference type="InterPro" id="IPR050926">
    <property type="entry name" value="Aconitase/IPM_isomerase"/>
</dbReference>
<dbReference type="FunFam" id="3.30.499.10:FF:000004">
    <property type="entry name" value="Aconitate hydratase, mitochondrial"/>
    <property type="match status" value="1"/>
</dbReference>
<evidence type="ECO:0000313" key="19">
    <source>
        <dbReference type="Proteomes" id="UP000199673"/>
    </source>
</evidence>
<sequence length="753" mass="80568">MAFDIEMIKKVYARYPERIEAARKAVGRPLTLTEKILYAHLSEGAASQAYSRGVSYVDFQPDRVAMQDATAQMALLQFMQAGKSQVAVPSTVHCDHLIQAEVGAEKDLTKAKDKNKEVYDFLASVSNKYGLGFWKPGAGIIHQVVLENYAFPGGMMIGTDSHTPNAGGLGMVAIGVGGADACDVMAGLPWELKFPKLIGVKLTGKLSGWTSAKDVILKVAGILTVKGGTGAIVEYFGDGAKSLSATGKGTICNMGAEIGATTSIFGYDEKSAAYLASTERADVAELANGIAEHLTGDDEVYANPATYFDEVIEINLSELEPHVNGPFTPDLAWPISKFAAAVKENGWPAKLEVGLIGSCTNSSYEDISRAASLAQQAVDKKLVAKSEYTITPGSEQVRFTVDRDGFLDTFGQMGGVVLANACGPCIGQWARHGAEKQEKNSIITSFNRNFAKRADGNPNTHSFVASPEIVTALAIAGDLTFNPMTDSLINEDGVSVKLDEPSGLELPTKGFAVEDAGYQQPAEDGSNVSVVVSPTSDRLQLLDSFKPWEGTDLKGLKLLIKAKGKCTTDHISMAGPWLRFRGHLDNISNNMLIGAVNAYTDATNSVKNQLTGTYGEVPATQRDYKANGIGSIVVGDENYGEGSSREHAAMEPRFLGVRAILVKSFARIHETNLKKQGMLGLTFANPADYDLVQEDDSIDIIGLTTFAPGKQLQVVLNHADGSVDTIQVNHTYNEGQIEWFKAGSALNLIKAKA</sequence>
<comment type="pathway">
    <text evidence="2">Carbohydrate metabolism; tricarboxylic acid cycle; isocitrate from oxaloacetate: step 2/2.</text>
</comment>